<keyword evidence="4" id="KW-0812">Transmembrane</keyword>
<dbReference type="Gramene" id="OMP02227">
    <property type="protein sequence ID" value="OMP02227"/>
    <property type="gene ID" value="CCACVL1_02864"/>
</dbReference>
<evidence type="ECO:0000259" key="6">
    <source>
        <dbReference type="PROSITE" id="PS51806"/>
    </source>
</evidence>
<sequence>MPSPFSFFSRKKSTTLPFKEYYDDWLNTLKNTLLPLLRQSLSSPSPTLLPFRRDLLLRHFLSYYDFLDLAASDDVSQILFPSWRNSLEIPFLFLGDVHPYLLTNLLRSLIDVANDEEHAPDLPKASVLENLESTPWQVLTAWVNPSATLMLSIEQIECGLRLMVPALVSRMKKVQAGFVGRVAEKWVACDGKKIGMEESVKVEMEEMLGVFLDANRLRKSVITDIVNATDVYQGALFLDGLAQFLVGFKDPELLGSCQDFRFSDGSNSIHFSNWFEIWNSSSSGQQKRFISDYQFSSTSSQRILNTESTSNPTTTEDCNNRWIHIRNLPSRFNLDLLSNCSEYPIFDDFCPYLANHGLGQKTHPKSRSWYRTDSLLLELIFHRRILEYPCLTNDPNVANAIYLPYYAAIDSLRYLYGPDVNSSFLHGLELFDFLQSDEPGIWKRNMGHDHFLVMARPAWDFSQPLSNDPPIWGTSFLELPEFYNVTALVPEGRAWPWQEQAVPYPTSFHPHNLAFFEAWIQRVKRSRRTNLMLFAGGGGIGATPNIRRSIRNECENSSISSNNNSNSSNFNILEKNGMYSKICDVVDCSNGICEHDPIRYMRPMLQATFCLQPPGDTPTRRSTFDAIIAGCIPVFFEEMTAKLQYGWHLPEEKYAEFSVFIPKEEVVFKGLKILDVLMGIPRSEVRRMRESVMELIPRVMYRRHGSSLGLRTKKDAFDIAIDGTLQRIKDRLANILDR</sequence>
<evidence type="ECO:0000313" key="8">
    <source>
        <dbReference type="Proteomes" id="UP000188268"/>
    </source>
</evidence>
<evidence type="ECO:0000256" key="4">
    <source>
        <dbReference type="ARBA" id="ARBA00022968"/>
    </source>
</evidence>
<dbReference type="InterPro" id="IPR025422">
    <property type="entry name" value="TGA_domain"/>
</dbReference>
<evidence type="ECO:0000256" key="2">
    <source>
        <dbReference type="ARBA" id="ARBA00010271"/>
    </source>
</evidence>
<comment type="subcellular location">
    <subcellularLocation>
        <location evidence="1">Golgi apparatus membrane</location>
        <topology evidence="1">Single-pass type II membrane protein</topology>
    </subcellularLocation>
</comment>
<dbReference type="PANTHER" id="PTHR11062:SF58">
    <property type="entry name" value="XYLOGLUCAN GALACTOSYLTRANSFERASE GT19-RELATED"/>
    <property type="match status" value="1"/>
</dbReference>
<evidence type="ECO:0000313" key="7">
    <source>
        <dbReference type="EMBL" id="OMP02227.1"/>
    </source>
</evidence>
<dbReference type="GO" id="GO:0043565">
    <property type="term" value="F:sequence-specific DNA binding"/>
    <property type="evidence" value="ECO:0007669"/>
    <property type="project" value="InterPro"/>
</dbReference>
<protein>
    <submittedName>
        <fullName evidence="7">Exostosin-like protein</fullName>
    </submittedName>
</protein>
<dbReference type="GO" id="GO:0000139">
    <property type="term" value="C:Golgi membrane"/>
    <property type="evidence" value="ECO:0007669"/>
    <property type="project" value="UniProtKB-SubCell"/>
</dbReference>
<keyword evidence="3" id="KW-0328">Glycosyltransferase</keyword>
<comment type="similarity">
    <text evidence="2">Belongs to the glycosyltransferase 47 family.</text>
</comment>
<dbReference type="STRING" id="210143.A0A1R3K554"/>
<comment type="caution">
    <text evidence="7">The sequence shown here is derived from an EMBL/GenBank/DDBJ whole genome shotgun (WGS) entry which is preliminary data.</text>
</comment>
<feature type="domain" description="DOG1" evidence="6">
    <location>
        <begin position="15"/>
        <end position="258"/>
    </location>
</feature>
<reference evidence="7 8" key="1">
    <citation type="submission" date="2013-09" db="EMBL/GenBank/DDBJ databases">
        <title>Corchorus capsularis genome sequencing.</title>
        <authorList>
            <person name="Alam M."/>
            <person name="Haque M.S."/>
            <person name="Islam M.S."/>
            <person name="Emdad E.M."/>
            <person name="Islam M.M."/>
            <person name="Ahmed B."/>
            <person name="Halim A."/>
            <person name="Hossen Q.M.M."/>
            <person name="Hossain M.Z."/>
            <person name="Ahmed R."/>
            <person name="Khan M.M."/>
            <person name="Islam R."/>
            <person name="Rashid M.M."/>
            <person name="Khan S.A."/>
            <person name="Rahman M.S."/>
            <person name="Alam M."/>
        </authorList>
    </citation>
    <scope>NUCLEOTIDE SEQUENCE [LARGE SCALE GENOMIC DNA]</scope>
    <source>
        <strain evidence="8">cv. CVL-1</strain>
        <tissue evidence="7">Whole seedling</tissue>
    </source>
</reference>
<dbReference type="GO" id="GO:0016757">
    <property type="term" value="F:glycosyltransferase activity"/>
    <property type="evidence" value="ECO:0007669"/>
    <property type="project" value="UniProtKB-KW"/>
</dbReference>
<keyword evidence="3" id="KW-0808">Transferase</keyword>
<accession>A0A1R3K554</accession>
<dbReference type="PANTHER" id="PTHR11062">
    <property type="entry name" value="EXOSTOSIN HEPARAN SULFATE GLYCOSYLTRANSFERASE -RELATED"/>
    <property type="match status" value="1"/>
</dbReference>
<dbReference type="Proteomes" id="UP000188268">
    <property type="component" value="Unassembled WGS sequence"/>
</dbReference>
<dbReference type="EMBL" id="AWWV01006275">
    <property type="protein sequence ID" value="OMP02227.1"/>
    <property type="molecule type" value="Genomic_DNA"/>
</dbReference>
<evidence type="ECO:0000256" key="1">
    <source>
        <dbReference type="ARBA" id="ARBA00004323"/>
    </source>
</evidence>
<proteinExistence type="inferred from homology"/>
<dbReference type="GO" id="GO:0006351">
    <property type="term" value="P:DNA-templated transcription"/>
    <property type="evidence" value="ECO:0007669"/>
    <property type="project" value="InterPro"/>
</dbReference>
<organism evidence="7 8">
    <name type="scientific">Corchorus capsularis</name>
    <name type="common">Jute</name>
    <dbReference type="NCBI Taxonomy" id="210143"/>
    <lineage>
        <taxon>Eukaryota</taxon>
        <taxon>Viridiplantae</taxon>
        <taxon>Streptophyta</taxon>
        <taxon>Embryophyta</taxon>
        <taxon>Tracheophyta</taxon>
        <taxon>Spermatophyta</taxon>
        <taxon>Magnoliopsida</taxon>
        <taxon>eudicotyledons</taxon>
        <taxon>Gunneridae</taxon>
        <taxon>Pentapetalae</taxon>
        <taxon>rosids</taxon>
        <taxon>malvids</taxon>
        <taxon>Malvales</taxon>
        <taxon>Malvaceae</taxon>
        <taxon>Grewioideae</taxon>
        <taxon>Apeibeae</taxon>
        <taxon>Corchorus</taxon>
    </lineage>
</organism>
<dbReference type="Pfam" id="PF03016">
    <property type="entry name" value="Exostosin_GT47"/>
    <property type="match status" value="1"/>
</dbReference>
<dbReference type="InterPro" id="IPR004263">
    <property type="entry name" value="Exostosin"/>
</dbReference>
<dbReference type="Pfam" id="PF14144">
    <property type="entry name" value="DOG1"/>
    <property type="match status" value="1"/>
</dbReference>
<keyword evidence="5" id="KW-0333">Golgi apparatus</keyword>
<evidence type="ECO:0000256" key="5">
    <source>
        <dbReference type="ARBA" id="ARBA00023034"/>
    </source>
</evidence>
<dbReference type="AlphaFoldDB" id="A0A1R3K554"/>
<name>A0A1R3K554_COCAP</name>
<dbReference type="InterPro" id="IPR040911">
    <property type="entry name" value="Exostosin_GT47"/>
</dbReference>
<dbReference type="PROSITE" id="PS51806">
    <property type="entry name" value="DOG1"/>
    <property type="match status" value="1"/>
</dbReference>
<keyword evidence="8" id="KW-1185">Reference proteome</keyword>
<gene>
    <name evidence="7" type="ORF">CCACVL1_02864</name>
</gene>
<dbReference type="OrthoDB" id="1924787at2759"/>
<keyword evidence="4" id="KW-0735">Signal-anchor</keyword>
<evidence type="ECO:0000256" key="3">
    <source>
        <dbReference type="ARBA" id="ARBA00022676"/>
    </source>
</evidence>